<reference evidence="3 4" key="1">
    <citation type="submission" date="2016-10" db="EMBL/GenBank/DDBJ databases">
        <authorList>
            <person name="de Groot N.N."/>
        </authorList>
    </citation>
    <scope>NUCLEOTIDE SEQUENCE [LARGE SCALE GENOMIC DNA]</scope>
    <source>
        <strain evidence="3 4">CGMCC 1.11156</strain>
    </source>
</reference>
<accession>A0A1I3HBK4</accession>
<proteinExistence type="predicted"/>
<keyword evidence="1" id="KW-0732">Signal</keyword>
<dbReference type="EMBL" id="FOQG01000007">
    <property type="protein sequence ID" value="SFI33148.1"/>
    <property type="molecule type" value="Genomic_DNA"/>
</dbReference>
<dbReference type="RefSeq" id="WP_091112889.1">
    <property type="nucleotide sequence ID" value="NZ_BKAF01000008.1"/>
</dbReference>
<sequence length="417" mass="44908">MRTRLPRIAGLVLVCALLAAPPVQADGPPDDGTDLRPDQRFAQRLSQARLPQTSDRVRGAIAAPMSPLVRRLSTRVGPSSRWVVSPGVSYTTWSQTDARGPIRAHLLAIDLSTPGLRLDYASAGAVRRTDQVSDILAHNKAIAGVNGDFFDIGDTGAPLGLGQDRQRGLLHAPRGGWNSAFWLDRAGRPDIGYLPLKAAVRFRPHLKITNVNSPEVRRGGIGVYTPGWGASAGYRWTGGQTRQVRMVRVVNDRVVETKNKLPSNTVIRGNLLVGRGEGARRLAGLAKGAKVDVEGWLQGRPQVAITGNKFLIRNGVFEVINDREMHPRTAIGIDRDTGEVLLLAIDGRQSFSRGYTMVELAEMMQDLGANEALNLDGGGSTTMVARRPNGSIGVVNSPSDGFQRSVANALEVTYSAP</sequence>
<dbReference type="PANTHER" id="PTHR40446:SF2">
    <property type="entry name" value="N-ACETYLGLUCOSAMINE-1-PHOSPHODIESTER ALPHA-N-ACETYLGLUCOSAMINIDASE"/>
    <property type="match status" value="1"/>
</dbReference>
<feature type="domain" description="Phosphodiester glycosidase" evidence="2">
    <location>
        <begin position="248"/>
        <end position="412"/>
    </location>
</feature>
<dbReference type="Pfam" id="PF09992">
    <property type="entry name" value="NAGPA"/>
    <property type="match status" value="1"/>
</dbReference>
<organism evidence="3 4">
    <name type="scientific">Nocardioides psychrotolerans</name>
    <dbReference type="NCBI Taxonomy" id="1005945"/>
    <lineage>
        <taxon>Bacteria</taxon>
        <taxon>Bacillati</taxon>
        <taxon>Actinomycetota</taxon>
        <taxon>Actinomycetes</taxon>
        <taxon>Propionibacteriales</taxon>
        <taxon>Nocardioidaceae</taxon>
        <taxon>Nocardioides</taxon>
    </lineage>
</organism>
<dbReference type="AlphaFoldDB" id="A0A1I3HBK4"/>
<keyword evidence="4" id="KW-1185">Reference proteome</keyword>
<evidence type="ECO:0000256" key="1">
    <source>
        <dbReference type="SAM" id="SignalP"/>
    </source>
</evidence>
<dbReference type="OrthoDB" id="9809781at2"/>
<evidence type="ECO:0000313" key="3">
    <source>
        <dbReference type="EMBL" id="SFI33148.1"/>
    </source>
</evidence>
<gene>
    <name evidence="3" type="ORF">SAMN05216561_107115</name>
</gene>
<name>A0A1I3HBK4_9ACTN</name>
<dbReference type="Proteomes" id="UP000198649">
    <property type="component" value="Unassembled WGS sequence"/>
</dbReference>
<feature type="chain" id="PRO_5011761939" description="Phosphodiester glycosidase domain-containing protein" evidence="1">
    <location>
        <begin position="26"/>
        <end position="417"/>
    </location>
</feature>
<dbReference type="InterPro" id="IPR018711">
    <property type="entry name" value="NAGPA"/>
</dbReference>
<dbReference type="PANTHER" id="PTHR40446">
    <property type="entry name" value="N-ACETYLGLUCOSAMINE-1-PHOSPHODIESTER ALPHA-N-ACETYLGLUCOSAMINIDASE"/>
    <property type="match status" value="1"/>
</dbReference>
<feature type="signal peptide" evidence="1">
    <location>
        <begin position="1"/>
        <end position="25"/>
    </location>
</feature>
<evidence type="ECO:0000259" key="2">
    <source>
        <dbReference type="Pfam" id="PF09992"/>
    </source>
</evidence>
<protein>
    <recommendedName>
        <fullName evidence="2">Phosphodiester glycosidase domain-containing protein</fullName>
    </recommendedName>
</protein>
<dbReference type="STRING" id="1005945.SAMN05216561_107115"/>
<evidence type="ECO:0000313" key="4">
    <source>
        <dbReference type="Proteomes" id="UP000198649"/>
    </source>
</evidence>